<protein>
    <submittedName>
        <fullName evidence="2">MBL fold hydrolase</fullName>
    </submittedName>
</protein>
<evidence type="ECO:0000313" key="3">
    <source>
        <dbReference type="Proteomes" id="UP000638981"/>
    </source>
</evidence>
<dbReference type="Proteomes" id="UP000638981">
    <property type="component" value="Unassembled WGS sequence"/>
</dbReference>
<proteinExistence type="predicted"/>
<gene>
    <name evidence="2" type="ORF">GCM10007315_24230</name>
</gene>
<dbReference type="AlphaFoldDB" id="A0A918TS30"/>
<dbReference type="EMBL" id="BMYJ01000007">
    <property type="protein sequence ID" value="GHC59621.1"/>
    <property type="molecule type" value="Genomic_DNA"/>
</dbReference>
<dbReference type="Pfam" id="PF00753">
    <property type="entry name" value="Lactamase_B"/>
    <property type="match status" value="1"/>
</dbReference>
<sequence>MAASLAGIMGVGKGLPPAVRCVRAGNPGPLTGEGTNSWLLGQGEILLVDPGPDLPAHHAALMAALAPGERITQIVLTHPHADHAALCPRMDLPVRPLQDGDVLQGSWGRITALHTPGHHPDHFCLIGPGWAITGDHVMGWSSTLVAPPEGRMADYMSSLDRLEATDTPLGLPGHGPVIPDLPARIRALRHHRQTRATAVLAAVRGGHNQVSAITAKAYGPLDPALTQAATANCLAHLIDLAERNLINATPPFGPKAIFSAK</sequence>
<accession>A0A918TS30</accession>
<dbReference type="InterPro" id="IPR001279">
    <property type="entry name" value="Metallo-B-lactamas"/>
</dbReference>
<dbReference type="CDD" id="cd16278">
    <property type="entry name" value="metallo-hydrolase-like_MBL-fold"/>
    <property type="match status" value="1"/>
</dbReference>
<dbReference type="Gene3D" id="1.10.10.10">
    <property type="entry name" value="Winged helix-like DNA-binding domain superfamily/Winged helix DNA-binding domain"/>
    <property type="match status" value="1"/>
</dbReference>
<dbReference type="InterPro" id="IPR050662">
    <property type="entry name" value="Sec-metab_biosynth-thioest"/>
</dbReference>
<reference evidence="2" key="1">
    <citation type="journal article" date="2014" name="Int. J. Syst. Evol. Microbiol.">
        <title>Complete genome sequence of Corynebacterium casei LMG S-19264T (=DSM 44701T), isolated from a smear-ripened cheese.</title>
        <authorList>
            <consortium name="US DOE Joint Genome Institute (JGI-PGF)"/>
            <person name="Walter F."/>
            <person name="Albersmeier A."/>
            <person name="Kalinowski J."/>
            <person name="Ruckert C."/>
        </authorList>
    </citation>
    <scope>NUCLEOTIDE SEQUENCE</scope>
    <source>
        <strain evidence="2">KCTC 23310</strain>
    </source>
</reference>
<keyword evidence="2" id="KW-0378">Hydrolase</keyword>
<dbReference type="RefSeq" id="WP_189411943.1">
    <property type="nucleotide sequence ID" value="NZ_BMYJ01000007.1"/>
</dbReference>
<dbReference type="InterPro" id="IPR036866">
    <property type="entry name" value="RibonucZ/Hydroxyglut_hydro"/>
</dbReference>
<reference evidence="2" key="2">
    <citation type="submission" date="2020-09" db="EMBL/GenBank/DDBJ databases">
        <authorList>
            <person name="Sun Q."/>
            <person name="Kim S."/>
        </authorList>
    </citation>
    <scope>NUCLEOTIDE SEQUENCE</scope>
    <source>
        <strain evidence="2">KCTC 23310</strain>
    </source>
</reference>
<dbReference type="Gene3D" id="3.60.15.10">
    <property type="entry name" value="Ribonuclease Z/Hydroxyacylglutathione hydrolase-like"/>
    <property type="match status" value="2"/>
</dbReference>
<feature type="domain" description="Metallo-beta-lactamase" evidence="1">
    <location>
        <begin position="34"/>
        <end position="174"/>
    </location>
</feature>
<comment type="caution">
    <text evidence="2">The sequence shown here is derived from an EMBL/GenBank/DDBJ whole genome shotgun (WGS) entry which is preliminary data.</text>
</comment>
<dbReference type="SUPFAM" id="SSF56281">
    <property type="entry name" value="Metallo-hydrolase/oxidoreductase"/>
    <property type="match status" value="1"/>
</dbReference>
<evidence type="ECO:0000259" key="1">
    <source>
        <dbReference type="SMART" id="SM00849"/>
    </source>
</evidence>
<name>A0A918TS30_9RHOB</name>
<dbReference type="SMART" id="SM00849">
    <property type="entry name" value="Lactamase_B"/>
    <property type="match status" value="1"/>
</dbReference>
<organism evidence="2 3">
    <name type="scientific">Neogemmobacter tilapiae</name>
    <dbReference type="NCBI Taxonomy" id="875041"/>
    <lineage>
        <taxon>Bacteria</taxon>
        <taxon>Pseudomonadati</taxon>
        <taxon>Pseudomonadota</taxon>
        <taxon>Alphaproteobacteria</taxon>
        <taxon>Rhodobacterales</taxon>
        <taxon>Paracoccaceae</taxon>
        <taxon>Neogemmobacter</taxon>
    </lineage>
</organism>
<dbReference type="InterPro" id="IPR036388">
    <property type="entry name" value="WH-like_DNA-bd_sf"/>
</dbReference>
<dbReference type="PANTHER" id="PTHR23131:SF0">
    <property type="entry name" value="ENDORIBONUCLEASE LACTB2"/>
    <property type="match status" value="1"/>
</dbReference>
<dbReference type="GO" id="GO:0016787">
    <property type="term" value="F:hydrolase activity"/>
    <property type="evidence" value="ECO:0007669"/>
    <property type="project" value="UniProtKB-KW"/>
</dbReference>
<keyword evidence="3" id="KW-1185">Reference proteome</keyword>
<evidence type="ECO:0000313" key="2">
    <source>
        <dbReference type="EMBL" id="GHC59621.1"/>
    </source>
</evidence>
<dbReference type="PANTHER" id="PTHR23131">
    <property type="entry name" value="ENDORIBONUCLEASE LACTB2"/>
    <property type="match status" value="1"/>
</dbReference>